<evidence type="ECO:0000256" key="6">
    <source>
        <dbReference type="ARBA" id="ARBA00022989"/>
    </source>
</evidence>
<feature type="transmembrane region" description="Helical" evidence="8">
    <location>
        <begin position="145"/>
        <end position="162"/>
    </location>
</feature>
<dbReference type="GO" id="GO:0005886">
    <property type="term" value="C:plasma membrane"/>
    <property type="evidence" value="ECO:0007669"/>
    <property type="project" value="UniProtKB-SubCell"/>
</dbReference>
<feature type="transmembrane region" description="Helical" evidence="8">
    <location>
        <begin position="75"/>
        <end position="95"/>
    </location>
</feature>
<evidence type="ECO:0000256" key="5">
    <source>
        <dbReference type="ARBA" id="ARBA00022847"/>
    </source>
</evidence>
<dbReference type="Proteomes" id="UP001234602">
    <property type="component" value="Unassembled WGS sequence"/>
</dbReference>
<dbReference type="PROSITE" id="PS00713">
    <property type="entry name" value="NA_DICARBOXYL_SYMP_1"/>
    <property type="match status" value="1"/>
</dbReference>
<dbReference type="KEGG" id="bsj:UP17_20900"/>
<keyword evidence="7 8" id="KW-0472">Membrane</keyword>
<dbReference type="PANTHER" id="PTHR42865">
    <property type="entry name" value="PROTON/GLUTAMATE-ASPARTATE SYMPORTER"/>
    <property type="match status" value="1"/>
</dbReference>
<keyword evidence="2" id="KW-0813">Transport</keyword>
<comment type="caution">
    <text evidence="9">The sequence shown here is derived from an EMBL/GenBank/DDBJ whole genome shotgun (WGS) entry which is preliminary data.</text>
</comment>
<evidence type="ECO:0000256" key="7">
    <source>
        <dbReference type="ARBA" id="ARBA00023136"/>
    </source>
</evidence>
<dbReference type="PROSITE" id="PS00714">
    <property type="entry name" value="NA_DICARBOXYL_SYMP_2"/>
    <property type="match status" value="1"/>
</dbReference>
<gene>
    <name evidence="9" type="ORF">QUF89_07220</name>
</gene>
<keyword evidence="5" id="KW-0769">Symport</keyword>
<dbReference type="PRINTS" id="PR00173">
    <property type="entry name" value="EDTRNSPORT"/>
</dbReference>
<name>A0AAW7IEN4_9BACI</name>
<dbReference type="InterPro" id="IPR018107">
    <property type="entry name" value="Na-dicarboxylate_symporter_CS"/>
</dbReference>
<keyword evidence="6 8" id="KW-1133">Transmembrane helix</keyword>
<feature type="transmembrane region" description="Helical" evidence="8">
    <location>
        <begin position="183"/>
        <end position="208"/>
    </location>
</feature>
<accession>A0AAW7IEN4</accession>
<dbReference type="SUPFAM" id="SSF118215">
    <property type="entry name" value="Proton glutamate symport protein"/>
    <property type="match status" value="1"/>
</dbReference>
<dbReference type="AlphaFoldDB" id="A0AAW7IEN4"/>
<dbReference type="GO" id="GO:0015293">
    <property type="term" value="F:symporter activity"/>
    <property type="evidence" value="ECO:0007669"/>
    <property type="project" value="UniProtKB-KW"/>
</dbReference>
<feature type="transmembrane region" description="Helical" evidence="8">
    <location>
        <begin position="220"/>
        <end position="240"/>
    </location>
</feature>
<evidence type="ECO:0000313" key="10">
    <source>
        <dbReference type="Proteomes" id="UP001234602"/>
    </source>
</evidence>
<dbReference type="Pfam" id="PF00375">
    <property type="entry name" value="SDF"/>
    <property type="match status" value="1"/>
</dbReference>
<keyword evidence="3" id="KW-1003">Cell membrane</keyword>
<protein>
    <submittedName>
        <fullName evidence="9">Cation:dicarboxylase symporter family transporter</fullName>
    </submittedName>
</protein>
<dbReference type="PANTHER" id="PTHR42865:SF7">
    <property type="entry name" value="PROTON_GLUTAMATE-ASPARTATE SYMPORTER"/>
    <property type="match status" value="1"/>
</dbReference>
<dbReference type="EMBL" id="JAUCEY010000008">
    <property type="protein sequence ID" value="MDM5451989.1"/>
    <property type="molecule type" value="Genomic_DNA"/>
</dbReference>
<evidence type="ECO:0000313" key="9">
    <source>
        <dbReference type="EMBL" id="MDM5451989.1"/>
    </source>
</evidence>
<evidence type="ECO:0000256" key="4">
    <source>
        <dbReference type="ARBA" id="ARBA00022692"/>
    </source>
</evidence>
<dbReference type="RefSeq" id="WP_061464975.1">
    <property type="nucleotide sequence ID" value="NZ_CP011008.1"/>
</dbReference>
<evidence type="ECO:0000256" key="2">
    <source>
        <dbReference type="ARBA" id="ARBA00022448"/>
    </source>
</evidence>
<proteinExistence type="predicted"/>
<dbReference type="Gene3D" id="1.10.3860.10">
    <property type="entry name" value="Sodium:dicarboxylate symporter"/>
    <property type="match status" value="1"/>
</dbReference>
<sequence length="421" mass="45348">MKKFFAFQVLIALFIGALIGHFFPELGQSLRPIGDAFIHLIKMIVVPIVFTTIVIGSSGDGNMKKMGSLGLKTIIWFEFITTLILGIGLLLVNILKPGAGLNLSHLAQKDITQLNESVTKVVDFKTMLVNIIPSNIVDAMAKSDLLAVIFFAILFGVAAGAIGKKSEPAMKFMESVANIMFKLTQMVMVTAPIGVLSLMAASVGQYGIALLIPMAKLIGVVYLGLAIVIFGLFPIIAWFLKISYFKVFRMVWDLFLIAFSTTSTETILPQLMDRMEAYGCSKRVVSFVIPSGLSLNCDGSTLYLSVCSIFLAQAYGIPMDFGQQLIVMGVLVATSKGIAAVPSGSLVVLLATASAVGLPAEGVAIIAGIDRVLDMARTACNTPGHVLACIVVSKWEKEFRQEGWNKVQTEQSSIQHVPPTF</sequence>
<keyword evidence="4 8" id="KW-0812">Transmembrane</keyword>
<organism evidence="9 10">
    <name type="scientific">Peribacillus simplex</name>
    <dbReference type="NCBI Taxonomy" id="1478"/>
    <lineage>
        <taxon>Bacteria</taxon>
        <taxon>Bacillati</taxon>
        <taxon>Bacillota</taxon>
        <taxon>Bacilli</taxon>
        <taxon>Bacillales</taxon>
        <taxon>Bacillaceae</taxon>
        <taxon>Peribacillus</taxon>
    </lineage>
</organism>
<dbReference type="FunFam" id="1.10.3860.10:FF:000001">
    <property type="entry name" value="C4-dicarboxylate transport protein"/>
    <property type="match status" value="1"/>
</dbReference>
<dbReference type="InterPro" id="IPR036458">
    <property type="entry name" value="Na:dicarbo_symporter_sf"/>
</dbReference>
<reference evidence="9" key="1">
    <citation type="submission" date="2023-06" db="EMBL/GenBank/DDBJ databases">
        <title>Comparative genomics of Bacillaceae isolates and their secondary metabolite potential.</title>
        <authorList>
            <person name="Song L."/>
            <person name="Nielsen L.J."/>
            <person name="Mohite O."/>
            <person name="Xu X."/>
            <person name="Weber T."/>
            <person name="Kovacs A.T."/>
        </authorList>
    </citation>
    <scope>NUCLEOTIDE SEQUENCE</scope>
    <source>
        <strain evidence="9">D8_B_37</strain>
    </source>
</reference>
<feature type="transmembrane region" description="Helical" evidence="8">
    <location>
        <begin position="36"/>
        <end position="55"/>
    </location>
</feature>
<comment type="subcellular location">
    <subcellularLocation>
        <location evidence="1">Cell membrane</location>
        <topology evidence="1">Multi-pass membrane protein</topology>
    </subcellularLocation>
</comment>
<dbReference type="GO" id="GO:0006835">
    <property type="term" value="P:dicarboxylic acid transport"/>
    <property type="evidence" value="ECO:0007669"/>
    <property type="project" value="TreeGrafter"/>
</dbReference>
<evidence type="ECO:0000256" key="1">
    <source>
        <dbReference type="ARBA" id="ARBA00004651"/>
    </source>
</evidence>
<evidence type="ECO:0000256" key="3">
    <source>
        <dbReference type="ARBA" id="ARBA00022475"/>
    </source>
</evidence>
<evidence type="ECO:0000256" key="8">
    <source>
        <dbReference type="SAM" id="Phobius"/>
    </source>
</evidence>
<dbReference type="InterPro" id="IPR001991">
    <property type="entry name" value="Na-dicarboxylate_symporter"/>
</dbReference>